<organism evidence="1 2">
    <name type="scientific">Streptomyces alboflavus</name>
    <dbReference type="NCBI Taxonomy" id="67267"/>
    <lineage>
        <taxon>Bacteria</taxon>
        <taxon>Bacillati</taxon>
        <taxon>Actinomycetota</taxon>
        <taxon>Actinomycetes</taxon>
        <taxon>Kitasatosporales</taxon>
        <taxon>Streptomycetaceae</taxon>
        <taxon>Streptomyces</taxon>
    </lineage>
</organism>
<dbReference type="KEGG" id="salf:SMD44_01205"/>
<dbReference type="RefSeq" id="WP_087883124.1">
    <property type="nucleotide sequence ID" value="NZ_CP021748.1"/>
</dbReference>
<evidence type="ECO:0000313" key="2">
    <source>
        <dbReference type="Proteomes" id="UP000195880"/>
    </source>
</evidence>
<accession>A0A1Z1W5X4</accession>
<dbReference type="Proteomes" id="UP000195880">
    <property type="component" value="Chromosome"/>
</dbReference>
<proteinExistence type="predicted"/>
<dbReference type="OrthoDB" id="4322784at2"/>
<sequence length="67" mass="7466">MFSIRVICTREEASTILADLGQTFTIKDTCQYPARTPGRVRLYVDADRAPAPRTSARVTTARRANAH</sequence>
<keyword evidence="2" id="KW-1185">Reference proteome</keyword>
<evidence type="ECO:0000313" key="1">
    <source>
        <dbReference type="EMBL" id="ARX81807.1"/>
    </source>
</evidence>
<name>A0A1Z1W5X4_9ACTN</name>
<gene>
    <name evidence="1" type="ORF">SMD44_01205</name>
</gene>
<dbReference type="AlphaFoldDB" id="A0A1Z1W5X4"/>
<dbReference type="EMBL" id="CP021748">
    <property type="protein sequence ID" value="ARX81807.1"/>
    <property type="molecule type" value="Genomic_DNA"/>
</dbReference>
<reference evidence="1 2" key="1">
    <citation type="submission" date="2017-05" db="EMBL/GenBank/DDBJ databases">
        <title>Streptomyces alboflavus Genome sequencing and assembly.</title>
        <authorList>
            <person name="Wang Y."/>
            <person name="Du B."/>
            <person name="Ding Y."/>
            <person name="Liu H."/>
            <person name="Hou Q."/>
            <person name="Liu K."/>
            <person name="Wang C."/>
            <person name="Yao L."/>
        </authorList>
    </citation>
    <scope>NUCLEOTIDE SEQUENCE [LARGE SCALE GENOMIC DNA]</scope>
    <source>
        <strain evidence="1 2">MDJK44</strain>
    </source>
</reference>
<protein>
    <submittedName>
        <fullName evidence="1">Uncharacterized protein</fullName>
    </submittedName>
</protein>